<dbReference type="PANTHER" id="PTHR46558">
    <property type="entry name" value="TRACRIPTIONAL REGULATORY PROTEIN-RELATED-RELATED"/>
    <property type="match status" value="1"/>
</dbReference>
<dbReference type="Pfam" id="PF01381">
    <property type="entry name" value="HTH_3"/>
    <property type="match status" value="1"/>
</dbReference>
<reference evidence="4" key="1">
    <citation type="submission" date="2017-04" db="EMBL/GenBank/DDBJ databases">
        <authorList>
            <person name="Song Y."/>
            <person name="Cho B.-K."/>
        </authorList>
    </citation>
    <scope>NUCLEOTIDE SEQUENCE [LARGE SCALE GENOMIC DNA]</scope>
    <source>
        <strain evidence="4">SL1</strain>
    </source>
</reference>
<dbReference type="Gene3D" id="1.10.260.40">
    <property type="entry name" value="lambda repressor-like DNA-binding domains"/>
    <property type="match status" value="1"/>
</dbReference>
<keyword evidence="1" id="KW-0238">DNA-binding</keyword>
<feature type="domain" description="HTH cro/C1-type" evidence="2">
    <location>
        <begin position="7"/>
        <end position="62"/>
    </location>
</feature>
<dbReference type="PANTHER" id="PTHR46558:SF11">
    <property type="entry name" value="HTH-TYPE TRANSCRIPTIONAL REGULATOR XRE"/>
    <property type="match status" value="1"/>
</dbReference>
<accession>A0A2U8DVS9</accession>
<evidence type="ECO:0000313" key="4">
    <source>
        <dbReference type="Proteomes" id="UP000244910"/>
    </source>
</evidence>
<sequence length="106" mass="12488">MSFGERLKELRQEKKITQANIGELLGVTERMISYYESGKHFLRDAESLIKLADFLDVSVDYLVGSSKIKNYNDSLQSFKLYMSLPEKGKQEVDEYIRFLKHKYKLR</sequence>
<proteinExistence type="predicted"/>
<dbReference type="OrthoDB" id="9811208at2"/>
<organism evidence="3 4">
    <name type="scientific">Clostridium drakei</name>
    <dbReference type="NCBI Taxonomy" id="332101"/>
    <lineage>
        <taxon>Bacteria</taxon>
        <taxon>Bacillati</taxon>
        <taxon>Bacillota</taxon>
        <taxon>Clostridia</taxon>
        <taxon>Eubacteriales</taxon>
        <taxon>Clostridiaceae</taxon>
        <taxon>Clostridium</taxon>
    </lineage>
</organism>
<dbReference type="CDD" id="cd00093">
    <property type="entry name" value="HTH_XRE"/>
    <property type="match status" value="1"/>
</dbReference>
<dbReference type="InterPro" id="IPR001387">
    <property type="entry name" value="Cro/C1-type_HTH"/>
</dbReference>
<dbReference type="PROSITE" id="PS50943">
    <property type="entry name" value="HTH_CROC1"/>
    <property type="match status" value="1"/>
</dbReference>
<dbReference type="KEGG" id="cdrk:B9W14_20360"/>
<protein>
    <submittedName>
        <fullName evidence="3">Transcriptional regulator</fullName>
    </submittedName>
</protein>
<keyword evidence="4" id="KW-1185">Reference proteome</keyword>
<dbReference type="SUPFAM" id="SSF47413">
    <property type="entry name" value="lambda repressor-like DNA-binding domains"/>
    <property type="match status" value="1"/>
</dbReference>
<dbReference type="EMBL" id="CP020953">
    <property type="protein sequence ID" value="AWI06749.1"/>
    <property type="molecule type" value="Genomic_DNA"/>
</dbReference>
<evidence type="ECO:0000256" key="1">
    <source>
        <dbReference type="ARBA" id="ARBA00023125"/>
    </source>
</evidence>
<dbReference type="RefSeq" id="WP_032077322.1">
    <property type="nucleotide sequence ID" value="NZ_CP020953.1"/>
</dbReference>
<gene>
    <name evidence="3" type="ORF">B9W14_20360</name>
</gene>
<evidence type="ECO:0000313" key="3">
    <source>
        <dbReference type="EMBL" id="AWI06749.1"/>
    </source>
</evidence>
<dbReference type="AlphaFoldDB" id="A0A2U8DVS9"/>
<name>A0A2U8DVS9_9CLOT</name>
<dbReference type="GO" id="GO:0003677">
    <property type="term" value="F:DNA binding"/>
    <property type="evidence" value="ECO:0007669"/>
    <property type="project" value="UniProtKB-KW"/>
</dbReference>
<evidence type="ECO:0000259" key="2">
    <source>
        <dbReference type="PROSITE" id="PS50943"/>
    </source>
</evidence>
<dbReference type="Proteomes" id="UP000244910">
    <property type="component" value="Chromosome"/>
</dbReference>
<dbReference type="SMART" id="SM00530">
    <property type="entry name" value="HTH_XRE"/>
    <property type="match status" value="1"/>
</dbReference>
<dbReference type="InterPro" id="IPR010982">
    <property type="entry name" value="Lambda_DNA-bd_dom_sf"/>
</dbReference>